<proteinExistence type="inferred from homology"/>
<evidence type="ECO:0000256" key="8">
    <source>
        <dbReference type="ARBA" id="ARBA00023235"/>
    </source>
</evidence>
<dbReference type="GO" id="GO:0000162">
    <property type="term" value="P:L-tryptophan biosynthetic process"/>
    <property type="evidence" value="ECO:0007669"/>
    <property type="project" value="TreeGrafter"/>
</dbReference>
<keyword evidence="5 9" id="KW-0963">Cytoplasm</keyword>
<dbReference type="HAMAP" id="MF_01014">
    <property type="entry name" value="HisA"/>
    <property type="match status" value="1"/>
</dbReference>
<dbReference type="EMBL" id="MGAY01000024">
    <property type="protein sequence ID" value="OGK56779.1"/>
    <property type="molecule type" value="Genomic_DNA"/>
</dbReference>
<comment type="pathway">
    <text evidence="3 9 11">Amino-acid biosynthesis; L-histidine biosynthesis; L-histidine from 5-phospho-alpha-D-ribose 1-diphosphate: step 4/9.</text>
</comment>
<name>A0A1F7JMD2_9BACT</name>
<dbReference type="GO" id="GO:0000105">
    <property type="term" value="P:L-histidine biosynthetic process"/>
    <property type="evidence" value="ECO:0007669"/>
    <property type="project" value="UniProtKB-UniRule"/>
</dbReference>
<evidence type="ECO:0000256" key="6">
    <source>
        <dbReference type="ARBA" id="ARBA00022605"/>
    </source>
</evidence>
<dbReference type="UniPathway" id="UPA00031">
    <property type="reaction ID" value="UER00009"/>
</dbReference>
<keyword evidence="8 9" id="KW-0413">Isomerase</keyword>
<dbReference type="InterPro" id="IPR013785">
    <property type="entry name" value="Aldolase_TIM"/>
</dbReference>
<dbReference type="InterPro" id="IPR023016">
    <property type="entry name" value="HisA/PriA"/>
</dbReference>
<protein>
    <recommendedName>
        <fullName evidence="9 11">1-(5-phosphoribosyl)-5-[(5-phosphoribosylamino)methylideneamino] imidazole-4-carboxamide isomerase</fullName>
        <ecNumber evidence="9 11">5.3.1.16</ecNumber>
    </recommendedName>
    <alternativeName>
        <fullName evidence="9">Phosphoribosylformimino-5-aminoimidazole carboxamide ribotide isomerase</fullName>
    </alternativeName>
</protein>
<dbReference type="Gene3D" id="3.20.20.70">
    <property type="entry name" value="Aldolase class I"/>
    <property type="match status" value="1"/>
</dbReference>
<keyword evidence="6 9" id="KW-0028">Amino-acid biosynthesis</keyword>
<comment type="subcellular location">
    <subcellularLocation>
        <location evidence="2 9 11">Cytoplasm</location>
    </subcellularLocation>
</comment>
<evidence type="ECO:0000313" key="12">
    <source>
        <dbReference type="EMBL" id="OGK56779.1"/>
    </source>
</evidence>
<keyword evidence="7 9" id="KW-0368">Histidine biosynthesis</keyword>
<evidence type="ECO:0000256" key="10">
    <source>
        <dbReference type="RuleBase" id="RU003657"/>
    </source>
</evidence>
<dbReference type="InterPro" id="IPR044524">
    <property type="entry name" value="Isoase_HisA-like"/>
</dbReference>
<dbReference type="STRING" id="1802074.A3J15_02950"/>
<dbReference type="InterPro" id="IPR006063">
    <property type="entry name" value="HisA_bact_arch"/>
</dbReference>
<evidence type="ECO:0000256" key="11">
    <source>
        <dbReference type="RuleBase" id="RU003658"/>
    </source>
</evidence>
<dbReference type="InterPro" id="IPR006062">
    <property type="entry name" value="His_biosynth"/>
</dbReference>
<dbReference type="EC" id="5.3.1.16" evidence="9 11"/>
<dbReference type="FunFam" id="3.20.20.70:FF:000009">
    <property type="entry name" value="1-(5-phosphoribosyl)-5-[(5-phosphoribosylamino)methylideneamino] imidazole-4-carboxamide isomerase"/>
    <property type="match status" value="1"/>
</dbReference>
<gene>
    <name evidence="9" type="primary">hisA</name>
    <name evidence="12" type="ORF">A3J15_02950</name>
</gene>
<evidence type="ECO:0000313" key="13">
    <source>
        <dbReference type="Proteomes" id="UP000176376"/>
    </source>
</evidence>
<evidence type="ECO:0000256" key="5">
    <source>
        <dbReference type="ARBA" id="ARBA00022490"/>
    </source>
</evidence>
<dbReference type="PANTHER" id="PTHR43090">
    <property type="entry name" value="1-(5-PHOSPHORIBOSYL)-5-[(5-PHOSPHORIBOSYLAMINO)METHYLIDENEAMINO] IMIDAZOLE-4-CARBOXAMIDE ISOMERASE"/>
    <property type="match status" value="1"/>
</dbReference>
<comment type="catalytic activity">
    <reaction evidence="1 9 11">
        <text>1-(5-phospho-beta-D-ribosyl)-5-[(5-phospho-beta-D-ribosylamino)methylideneamino]imidazole-4-carboxamide = 5-[(5-phospho-1-deoxy-D-ribulos-1-ylimino)methylamino]-1-(5-phospho-beta-D-ribosyl)imidazole-4-carboxamide</text>
        <dbReference type="Rhea" id="RHEA:15469"/>
        <dbReference type="ChEBI" id="CHEBI:58435"/>
        <dbReference type="ChEBI" id="CHEBI:58525"/>
        <dbReference type="EC" id="5.3.1.16"/>
    </reaction>
</comment>
<evidence type="ECO:0000256" key="1">
    <source>
        <dbReference type="ARBA" id="ARBA00000901"/>
    </source>
</evidence>
<dbReference type="NCBIfam" id="TIGR00007">
    <property type="entry name" value="1-(5-phosphoribosyl)-5-[(5-phosphoribosylamino)methylideneamino]imidazole-4-carboxamide isomerase"/>
    <property type="match status" value="1"/>
</dbReference>
<accession>A0A1F7JMD2</accession>
<organism evidence="12 13">
    <name type="scientific">Candidatus Roizmanbacteria bacterium RIFCSPLOWO2_02_FULL_38_10</name>
    <dbReference type="NCBI Taxonomy" id="1802074"/>
    <lineage>
        <taxon>Bacteria</taxon>
        <taxon>Candidatus Roizmaniibacteriota</taxon>
    </lineage>
</organism>
<dbReference type="Pfam" id="PF00977">
    <property type="entry name" value="His_biosynth"/>
    <property type="match status" value="1"/>
</dbReference>
<dbReference type="GO" id="GO:0003949">
    <property type="term" value="F:1-(5-phosphoribosyl)-5-[(5-phosphoribosylamino)methylideneamino]imidazole-4-carboxamide isomerase activity"/>
    <property type="evidence" value="ECO:0007669"/>
    <property type="project" value="UniProtKB-UniRule"/>
</dbReference>
<dbReference type="AlphaFoldDB" id="A0A1F7JMD2"/>
<sequence>MKILPAIDIRNGKCVRLTQGDYKRETIYDNNPVIMAQKWQSQGAGDLHIVDLDGAREGKLDNLDIITEIVKGTDLSVQIGGGIRTIESAQSLFQVGVSRIILGTIALEDKKLLKIFIDKFGEKIIISLDVKNNTLAKKGWIEPSLEKLIPKAKEMEQMGVNTIIYTDIESDGMLTEPNFLNISKLRNAVRLSLFVAGGVTSADQVEILKRIKVDGVIIGKALYEETINFNDLVKYVD</sequence>
<dbReference type="Proteomes" id="UP000176376">
    <property type="component" value="Unassembled WGS sequence"/>
</dbReference>
<feature type="active site" description="Proton acceptor" evidence="9">
    <location>
        <position position="8"/>
    </location>
</feature>
<dbReference type="CDD" id="cd04732">
    <property type="entry name" value="HisA"/>
    <property type="match status" value="1"/>
</dbReference>
<comment type="caution">
    <text evidence="12">The sequence shown here is derived from an EMBL/GenBank/DDBJ whole genome shotgun (WGS) entry which is preliminary data.</text>
</comment>
<comment type="similarity">
    <text evidence="4 9 10">Belongs to the HisA/HisF family.</text>
</comment>
<dbReference type="SUPFAM" id="SSF51366">
    <property type="entry name" value="Ribulose-phoshate binding barrel"/>
    <property type="match status" value="1"/>
</dbReference>
<dbReference type="GO" id="GO:0005737">
    <property type="term" value="C:cytoplasm"/>
    <property type="evidence" value="ECO:0007669"/>
    <property type="project" value="UniProtKB-SubCell"/>
</dbReference>
<evidence type="ECO:0000256" key="4">
    <source>
        <dbReference type="ARBA" id="ARBA00009667"/>
    </source>
</evidence>
<feature type="active site" description="Proton donor" evidence="9">
    <location>
        <position position="129"/>
    </location>
</feature>
<evidence type="ECO:0000256" key="9">
    <source>
        <dbReference type="HAMAP-Rule" id="MF_01014"/>
    </source>
</evidence>
<evidence type="ECO:0000256" key="3">
    <source>
        <dbReference type="ARBA" id="ARBA00005133"/>
    </source>
</evidence>
<dbReference type="InterPro" id="IPR011060">
    <property type="entry name" value="RibuloseP-bd_barrel"/>
</dbReference>
<evidence type="ECO:0000256" key="2">
    <source>
        <dbReference type="ARBA" id="ARBA00004496"/>
    </source>
</evidence>
<reference evidence="12 13" key="1">
    <citation type="journal article" date="2016" name="Nat. Commun.">
        <title>Thousands of microbial genomes shed light on interconnected biogeochemical processes in an aquifer system.</title>
        <authorList>
            <person name="Anantharaman K."/>
            <person name="Brown C.T."/>
            <person name="Hug L.A."/>
            <person name="Sharon I."/>
            <person name="Castelle C.J."/>
            <person name="Probst A.J."/>
            <person name="Thomas B.C."/>
            <person name="Singh A."/>
            <person name="Wilkins M.J."/>
            <person name="Karaoz U."/>
            <person name="Brodie E.L."/>
            <person name="Williams K.H."/>
            <person name="Hubbard S.S."/>
            <person name="Banfield J.F."/>
        </authorList>
    </citation>
    <scope>NUCLEOTIDE SEQUENCE [LARGE SCALE GENOMIC DNA]</scope>
</reference>
<evidence type="ECO:0000256" key="7">
    <source>
        <dbReference type="ARBA" id="ARBA00023102"/>
    </source>
</evidence>
<dbReference type="PANTHER" id="PTHR43090:SF2">
    <property type="entry name" value="1-(5-PHOSPHORIBOSYL)-5-[(5-PHOSPHORIBOSYLAMINO)METHYLIDENEAMINO] IMIDAZOLE-4-CARBOXAMIDE ISOMERASE"/>
    <property type="match status" value="1"/>
</dbReference>